<dbReference type="RefSeq" id="WP_400188723.1">
    <property type="nucleotide sequence ID" value="NZ_JBGORX010000010.1"/>
</dbReference>
<accession>A0ABW8DB30</accession>
<evidence type="ECO:0000313" key="1">
    <source>
        <dbReference type="EMBL" id="MFJ1269908.1"/>
    </source>
</evidence>
<organism evidence="1 2">
    <name type="scientific">Legionella lytica</name>
    <dbReference type="NCBI Taxonomy" id="96232"/>
    <lineage>
        <taxon>Bacteria</taxon>
        <taxon>Pseudomonadati</taxon>
        <taxon>Pseudomonadota</taxon>
        <taxon>Gammaproteobacteria</taxon>
        <taxon>Legionellales</taxon>
        <taxon>Legionellaceae</taxon>
        <taxon>Legionella</taxon>
    </lineage>
</organism>
<reference evidence="1 2" key="1">
    <citation type="submission" date="2024-08" db="EMBL/GenBank/DDBJ databases">
        <title>Draft Genome Sequence of Legionella lytica strain DSB2004, Isolated From a Fire Sprinkler System.</title>
        <authorList>
            <person name="Everhart A.D."/>
            <person name="Kidane D.T."/>
            <person name="Farone A.L."/>
            <person name="Farone M.B."/>
        </authorList>
    </citation>
    <scope>NUCLEOTIDE SEQUENCE [LARGE SCALE GENOMIC DNA]</scope>
    <source>
        <strain evidence="1 2">DSB2004</strain>
    </source>
</reference>
<gene>
    <name evidence="1" type="ORF">ACD661_15210</name>
</gene>
<keyword evidence="2" id="KW-1185">Reference proteome</keyword>
<protein>
    <submittedName>
        <fullName evidence="1">Uncharacterized protein</fullName>
    </submittedName>
</protein>
<sequence length="82" mass="9434">MEIFSKNLQITIQSMLDNSISIASTSTCELLSEKTKLPFKAYVRPSYLVDCYHFFDDPQIVTETTKKLDARGIYGFFTLIQK</sequence>
<proteinExistence type="predicted"/>
<dbReference type="Proteomes" id="UP001615550">
    <property type="component" value="Unassembled WGS sequence"/>
</dbReference>
<dbReference type="EMBL" id="JBGORX010000010">
    <property type="protein sequence ID" value="MFJ1269908.1"/>
    <property type="molecule type" value="Genomic_DNA"/>
</dbReference>
<name>A0ABW8DB30_9GAMM</name>
<evidence type="ECO:0000313" key="2">
    <source>
        <dbReference type="Proteomes" id="UP001615550"/>
    </source>
</evidence>
<comment type="caution">
    <text evidence="1">The sequence shown here is derived from an EMBL/GenBank/DDBJ whole genome shotgun (WGS) entry which is preliminary data.</text>
</comment>